<proteinExistence type="predicted"/>
<name>A0A7J0GCP6_9ERIC</name>
<organism evidence="1 2">
    <name type="scientific">Actinidia rufa</name>
    <dbReference type="NCBI Taxonomy" id="165716"/>
    <lineage>
        <taxon>Eukaryota</taxon>
        <taxon>Viridiplantae</taxon>
        <taxon>Streptophyta</taxon>
        <taxon>Embryophyta</taxon>
        <taxon>Tracheophyta</taxon>
        <taxon>Spermatophyta</taxon>
        <taxon>Magnoliopsida</taxon>
        <taxon>eudicotyledons</taxon>
        <taxon>Gunneridae</taxon>
        <taxon>Pentapetalae</taxon>
        <taxon>asterids</taxon>
        <taxon>Ericales</taxon>
        <taxon>Actinidiaceae</taxon>
        <taxon>Actinidia</taxon>
    </lineage>
</organism>
<gene>
    <name evidence="1" type="ORF">Acr_20g0003390</name>
</gene>
<accession>A0A7J0GCP6</accession>
<dbReference type="AlphaFoldDB" id="A0A7J0GCP6"/>
<dbReference type="Proteomes" id="UP000585474">
    <property type="component" value="Unassembled WGS sequence"/>
</dbReference>
<keyword evidence="2" id="KW-1185">Reference proteome</keyword>
<comment type="caution">
    <text evidence="1">The sequence shown here is derived from an EMBL/GenBank/DDBJ whole genome shotgun (WGS) entry which is preliminary data.</text>
</comment>
<dbReference type="EMBL" id="BJWL01000020">
    <property type="protein sequence ID" value="GFZ08531.1"/>
    <property type="molecule type" value="Genomic_DNA"/>
</dbReference>
<protein>
    <submittedName>
        <fullName evidence="1">Uncharacterized protein</fullName>
    </submittedName>
</protein>
<evidence type="ECO:0000313" key="2">
    <source>
        <dbReference type="Proteomes" id="UP000585474"/>
    </source>
</evidence>
<reference evidence="1 2" key="1">
    <citation type="submission" date="2019-07" db="EMBL/GenBank/DDBJ databases">
        <title>De Novo Assembly of kiwifruit Actinidia rufa.</title>
        <authorList>
            <person name="Sugita-Konishi S."/>
            <person name="Sato K."/>
            <person name="Mori E."/>
            <person name="Abe Y."/>
            <person name="Kisaki G."/>
            <person name="Hamano K."/>
            <person name="Suezawa K."/>
            <person name="Otani M."/>
            <person name="Fukuda T."/>
            <person name="Manabe T."/>
            <person name="Gomi K."/>
            <person name="Tabuchi M."/>
            <person name="Akimitsu K."/>
            <person name="Kataoka I."/>
        </authorList>
    </citation>
    <scope>NUCLEOTIDE SEQUENCE [LARGE SCALE GENOMIC DNA]</scope>
    <source>
        <strain evidence="2">cv. Fuchu</strain>
    </source>
</reference>
<sequence length="165" mass="16370">MLVNEIDGAGVAGGGGSKAGATGGAAKMLVVGGDVAGGDALLSLTRNADLYGITAGGRTVVRSGSPQRRLDRVERLGERVELESNGEKVGELSQLGDGDFTGEFVVGEVEAEQAEEVGDSGREFSGEVVVGEVEVLEVGPGGEVVGGGEAVLVEAEVGEASQGLG</sequence>
<evidence type="ECO:0000313" key="1">
    <source>
        <dbReference type="EMBL" id="GFZ08531.1"/>
    </source>
</evidence>